<name>A0A0M3TAP7_9SPHN</name>
<evidence type="ECO:0000313" key="3">
    <source>
        <dbReference type="Proteomes" id="UP000057938"/>
    </source>
</evidence>
<reference evidence="2 3" key="1">
    <citation type="submission" date="2015-09" db="EMBL/GenBank/DDBJ databases">
        <title>Complete genome sequence of a benzo[a]pyrene-degrading bacterium Altererythrobacter epoxidivorans CGMCC 1.7731T.</title>
        <authorList>
            <person name="Li Z."/>
            <person name="Cheng H."/>
            <person name="Huo Y."/>
            <person name="Xu X."/>
        </authorList>
    </citation>
    <scope>NUCLEOTIDE SEQUENCE [LARGE SCALE GENOMIC DNA]</scope>
    <source>
        <strain evidence="2 3">CGMCC 1.7731</strain>
    </source>
</reference>
<organism evidence="2 3">
    <name type="scientific">Altererythrobacter epoxidivorans</name>
    <dbReference type="NCBI Taxonomy" id="361183"/>
    <lineage>
        <taxon>Bacteria</taxon>
        <taxon>Pseudomonadati</taxon>
        <taxon>Pseudomonadota</taxon>
        <taxon>Alphaproteobacteria</taxon>
        <taxon>Sphingomonadales</taxon>
        <taxon>Erythrobacteraceae</taxon>
        <taxon>Altererythrobacter</taxon>
    </lineage>
</organism>
<dbReference type="STRING" id="361183.AMC99_02142"/>
<dbReference type="AlphaFoldDB" id="A0A0M3TAP7"/>
<dbReference type="KEGG" id="aep:AMC99_02142"/>
<evidence type="ECO:0000313" key="2">
    <source>
        <dbReference type="EMBL" id="ALE17422.1"/>
    </source>
</evidence>
<dbReference type="Proteomes" id="UP000057938">
    <property type="component" value="Chromosome"/>
</dbReference>
<proteinExistence type="predicted"/>
<dbReference type="EMBL" id="CP012669">
    <property type="protein sequence ID" value="ALE17422.1"/>
    <property type="molecule type" value="Genomic_DNA"/>
</dbReference>
<accession>A0A0M3TAP7</accession>
<gene>
    <name evidence="2" type="ORF">AMC99_02142</name>
</gene>
<dbReference type="PATRIC" id="fig|361183.4.peg.2105"/>
<sequence>MRAAPYFKGMLSKSRFNPGPGLADFWSEFTRPNPYRWPILIASIIPIGAVLYWATSETVYAPPERPNVTYITSFAADRTDAEIAASNEANQQRKDELRARLEEIEAQKREMYRELGRASGMDVDAMEAKIEADRAREEAARSAAENPEATVADTER</sequence>
<evidence type="ECO:0000256" key="1">
    <source>
        <dbReference type="SAM" id="MobiDB-lite"/>
    </source>
</evidence>
<protein>
    <submittedName>
        <fullName evidence="2">Uncharacterized protein</fullName>
    </submittedName>
</protein>
<feature type="region of interest" description="Disordered" evidence="1">
    <location>
        <begin position="132"/>
        <end position="156"/>
    </location>
</feature>
<keyword evidence="3" id="KW-1185">Reference proteome</keyword>